<dbReference type="PANTHER" id="PTHR43652">
    <property type="entry name" value="BASIC AMINO ACID ANTIPORTER YFCC-RELATED"/>
    <property type="match status" value="1"/>
</dbReference>
<dbReference type="EMBL" id="WAAT01000044">
    <property type="protein sequence ID" value="KAB1067749.1"/>
    <property type="molecule type" value="Genomic_DNA"/>
</dbReference>
<feature type="domain" description="Citrate transporter-like" evidence="8">
    <location>
        <begin position="8"/>
        <end position="133"/>
    </location>
</feature>
<evidence type="ECO:0000256" key="1">
    <source>
        <dbReference type="ARBA" id="ARBA00004141"/>
    </source>
</evidence>
<name>A0A6N6MFN0_9FLAO</name>
<keyword evidence="5 7" id="KW-1133">Transmembrane helix</keyword>
<dbReference type="InterPro" id="IPR051679">
    <property type="entry name" value="DASS-Related_Transporters"/>
</dbReference>
<organism evidence="9 10">
    <name type="scientific">Pseudotamlana haliotis</name>
    <dbReference type="NCBI Taxonomy" id="2614804"/>
    <lineage>
        <taxon>Bacteria</taxon>
        <taxon>Pseudomonadati</taxon>
        <taxon>Bacteroidota</taxon>
        <taxon>Flavobacteriia</taxon>
        <taxon>Flavobacteriales</taxon>
        <taxon>Flavobacteriaceae</taxon>
        <taxon>Pseudotamlana</taxon>
    </lineage>
</organism>
<comment type="subcellular location">
    <subcellularLocation>
        <location evidence="1">Membrane</location>
        <topology evidence="1">Multi-pass membrane protein</topology>
    </subcellularLocation>
</comment>
<dbReference type="RefSeq" id="WP_150939018.1">
    <property type="nucleotide sequence ID" value="NZ_WAAT01000044.1"/>
</dbReference>
<proteinExistence type="predicted"/>
<keyword evidence="2" id="KW-0813">Transport</keyword>
<dbReference type="GO" id="GO:0005886">
    <property type="term" value="C:plasma membrane"/>
    <property type="evidence" value="ECO:0007669"/>
    <property type="project" value="TreeGrafter"/>
</dbReference>
<feature type="transmembrane region" description="Helical" evidence="7">
    <location>
        <begin position="54"/>
        <end position="74"/>
    </location>
</feature>
<keyword evidence="6 7" id="KW-0472">Membrane</keyword>
<evidence type="ECO:0000256" key="7">
    <source>
        <dbReference type="SAM" id="Phobius"/>
    </source>
</evidence>
<feature type="transmembrane region" description="Helical" evidence="7">
    <location>
        <begin position="5"/>
        <end position="23"/>
    </location>
</feature>
<evidence type="ECO:0000256" key="3">
    <source>
        <dbReference type="ARBA" id="ARBA00022692"/>
    </source>
</evidence>
<keyword evidence="10" id="KW-1185">Reference proteome</keyword>
<evidence type="ECO:0000256" key="2">
    <source>
        <dbReference type="ARBA" id="ARBA00022448"/>
    </source>
</evidence>
<evidence type="ECO:0000313" key="9">
    <source>
        <dbReference type="EMBL" id="KAB1067749.1"/>
    </source>
</evidence>
<evidence type="ECO:0000256" key="5">
    <source>
        <dbReference type="ARBA" id="ARBA00022989"/>
    </source>
</evidence>
<reference evidence="9 10" key="1">
    <citation type="submission" date="2019-09" db="EMBL/GenBank/DDBJ databases">
        <authorList>
            <person name="Cao W.R."/>
        </authorList>
    </citation>
    <scope>NUCLEOTIDE SEQUENCE [LARGE SCALE GENOMIC DNA]</scope>
    <source>
        <strain evidence="9 10">B1N29</strain>
    </source>
</reference>
<evidence type="ECO:0000259" key="8">
    <source>
        <dbReference type="Pfam" id="PF03600"/>
    </source>
</evidence>
<gene>
    <name evidence="9" type="ORF">F6U93_09085</name>
</gene>
<feature type="transmembrane region" description="Helical" evidence="7">
    <location>
        <begin position="139"/>
        <end position="159"/>
    </location>
</feature>
<feature type="transmembrane region" description="Helical" evidence="7">
    <location>
        <begin position="171"/>
        <end position="193"/>
    </location>
</feature>
<keyword evidence="3 7" id="KW-0812">Transmembrane</keyword>
<protein>
    <submittedName>
        <fullName evidence="9">TRAP transporter large permease subunit</fullName>
    </submittedName>
</protein>
<evidence type="ECO:0000256" key="6">
    <source>
        <dbReference type="ARBA" id="ARBA00023136"/>
    </source>
</evidence>
<keyword evidence="4" id="KW-0677">Repeat</keyword>
<dbReference type="AlphaFoldDB" id="A0A6N6MFN0"/>
<dbReference type="PANTHER" id="PTHR43652:SF2">
    <property type="entry name" value="BASIC AMINO ACID ANTIPORTER YFCC-RELATED"/>
    <property type="match status" value="1"/>
</dbReference>
<accession>A0A6N6MFN0</accession>
<dbReference type="Pfam" id="PF03600">
    <property type="entry name" value="CitMHS"/>
    <property type="match status" value="1"/>
</dbReference>
<feature type="transmembrane region" description="Helical" evidence="7">
    <location>
        <begin position="94"/>
        <end position="127"/>
    </location>
</feature>
<comment type="caution">
    <text evidence="9">The sequence shown here is derived from an EMBL/GenBank/DDBJ whole genome shotgun (WGS) entry which is preliminary data.</text>
</comment>
<dbReference type="InterPro" id="IPR004680">
    <property type="entry name" value="Cit_transptr-like_dom"/>
</dbReference>
<feature type="transmembrane region" description="Helical" evidence="7">
    <location>
        <begin position="29"/>
        <end position="47"/>
    </location>
</feature>
<dbReference type="Proteomes" id="UP000441333">
    <property type="component" value="Unassembled WGS sequence"/>
</dbReference>
<evidence type="ECO:0000256" key="4">
    <source>
        <dbReference type="ARBA" id="ARBA00022737"/>
    </source>
</evidence>
<evidence type="ECO:0000313" key="10">
    <source>
        <dbReference type="Proteomes" id="UP000441333"/>
    </source>
</evidence>
<dbReference type="GO" id="GO:0055085">
    <property type="term" value="P:transmembrane transport"/>
    <property type="evidence" value="ECO:0007669"/>
    <property type="project" value="InterPro"/>
</dbReference>
<sequence length="197" mass="21992">MTLEIILMFVVLLVTVLLFIFEIFPVDKIAFFVIISLILLVTRNLDLAKVYKKVNWQIFFLLAGMIPLGVAMHNKGADMWISEKLLGVLSDQPHYVTIGVLFLTSMLLSGVISNNATAIIMTPIAIALSQGMGLDFKPFILAVLFASNFSFFTPVGYQTNTLIYSVGNYKFKHFLVVGGVLSLILWLVATFLLSRMF</sequence>